<protein>
    <recommendedName>
        <fullName evidence="3">Phosphatidylinositol-specific phospholipase C X domain-containing protein</fullName>
    </recommendedName>
</protein>
<dbReference type="InterPro" id="IPR051057">
    <property type="entry name" value="PI-PLC_domain"/>
</dbReference>
<sequence length="504" mass="57183">MITIHLIIILHTGAMYIKNCLDRFFVEMQLAPKMTDNGTNTEQPGAASSINMTSSIAQIKNATVTGHDDYRDRIGSALAINCCQFGFFLQKHPRSGCDVHEHKGWMGKLTDLDPEKKLRDTVIPGTHDSASVTISKWSLFSGVGICQNITIREQLHRGARYLDVRIGGNPESKSVQDVFICHGILKGGVYARIIDEIDEFITEYSGEFVILEVTYESDHKMSPEQRVGVFRLISDKFGDRIISNDDLKSWFRLQKVTLGDIKRRSKNLLLLIHDRICGFSCNGCVYDDCTVANDFNCHKNARLMKNKWHNTQCTTQLLENNEKFLRDNAQSEDFIVNSQFVLTPMPPSGASDALRLLCGVHSLRPVSLVRQLYKKDVLERFLRDRAEENWNVVTLDFINLCTQLCGATFRFLIGLNSPRVLKIIESIVSSQDGKHVDVTKIMNSLVKRGSTLFVLDFQQDLKLEFCEGIFTLKYRFDNDKSELVNVPFDAHSELFVCDSKLYGV</sequence>
<dbReference type="EMBL" id="JABMIG020000378">
    <property type="protein sequence ID" value="KAL3779721.1"/>
    <property type="molecule type" value="Genomic_DNA"/>
</dbReference>
<dbReference type="Gene3D" id="3.20.20.190">
    <property type="entry name" value="Phosphatidylinositol (PI) phosphodiesterase"/>
    <property type="match status" value="1"/>
</dbReference>
<dbReference type="PANTHER" id="PTHR13593:SF113">
    <property type="entry name" value="SI:DKEY-266F7.9"/>
    <property type="match status" value="1"/>
</dbReference>
<proteinExistence type="predicted"/>
<evidence type="ECO:0000313" key="1">
    <source>
        <dbReference type="EMBL" id="KAL3779721.1"/>
    </source>
</evidence>
<dbReference type="PROSITE" id="PS50007">
    <property type="entry name" value="PIPLC_X_DOMAIN"/>
    <property type="match status" value="1"/>
</dbReference>
<organism evidence="1 2">
    <name type="scientific">Cyclotella cryptica</name>
    <dbReference type="NCBI Taxonomy" id="29204"/>
    <lineage>
        <taxon>Eukaryota</taxon>
        <taxon>Sar</taxon>
        <taxon>Stramenopiles</taxon>
        <taxon>Ochrophyta</taxon>
        <taxon>Bacillariophyta</taxon>
        <taxon>Coscinodiscophyceae</taxon>
        <taxon>Thalassiosirophycidae</taxon>
        <taxon>Stephanodiscales</taxon>
        <taxon>Stephanodiscaceae</taxon>
        <taxon>Cyclotella</taxon>
    </lineage>
</organism>
<comment type="caution">
    <text evidence="1">The sequence shown here is derived from an EMBL/GenBank/DDBJ whole genome shotgun (WGS) entry which is preliminary data.</text>
</comment>
<dbReference type="SUPFAM" id="SSF51695">
    <property type="entry name" value="PLC-like phosphodiesterases"/>
    <property type="match status" value="1"/>
</dbReference>
<name>A0ABD3NXP1_9STRA</name>
<dbReference type="Proteomes" id="UP001516023">
    <property type="component" value="Unassembled WGS sequence"/>
</dbReference>
<dbReference type="InterPro" id="IPR017946">
    <property type="entry name" value="PLC-like_Pdiesterase_TIM-brl"/>
</dbReference>
<dbReference type="AlphaFoldDB" id="A0ABD3NXP1"/>
<accession>A0ABD3NXP1</accession>
<gene>
    <name evidence="1" type="ORF">HJC23_003582</name>
</gene>
<reference evidence="1 2" key="1">
    <citation type="journal article" date="2020" name="G3 (Bethesda)">
        <title>Improved Reference Genome for Cyclotella cryptica CCMP332, a Model for Cell Wall Morphogenesis, Salinity Adaptation, and Lipid Production in Diatoms (Bacillariophyta).</title>
        <authorList>
            <person name="Roberts W.R."/>
            <person name="Downey K.M."/>
            <person name="Ruck E.C."/>
            <person name="Traller J.C."/>
            <person name="Alverson A.J."/>
        </authorList>
    </citation>
    <scope>NUCLEOTIDE SEQUENCE [LARGE SCALE GENOMIC DNA]</scope>
    <source>
        <strain evidence="1 2">CCMP332</strain>
    </source>
</reference>
<evidence type="ECO:0000313" key="2">
    <source>
        <dbReference type="Proteomes" id="UP001516023"/>
    </source>
</evidence>
<evidence type="ECO:0008006" key="3">
    <source>
        <dbReference type="Google" id="ProtNLM"/>
    </source>
</evidence>
<keyword evidence="2" id="KW-1185">Reference proteome</keyword>
<dbReference type="PANTHER" id="PTHR13593">
    <property type="match status" value="1"/>
</dbReference>